<gene>
    <name evidence="1" type="ORF">H9Y05_11525</name>
</gene>
<accession>A0A8J6P6X7</accession>
<keyword evidence="2" id="KW-1185">Reference proteome</keyword>
<dbReference type="EMBL" id="JACVEL010000007">
    <property type="protein sequence ID" value="MBC9813099.1"/>
    <property type="molecule type" value="Genomic_DNA"/>
</dbReference>
<name>A0A8J6P6X7_9FLAO</name>
<comment type="caution">
    <text evidence="1">The sequence shown here is derived from an EMBL/GenBank/DDBJ whole genome shotgun (WGS) entry which is preliminary data.</text>
</comment>
<evidence type="ECO:0000313" key="2">
    <source>
        <dbReference type="Proteomes" id="UP000652681"/>
    </source>
</evidence>
<proteinExistence type="predicted"/>
<reference evidence="1" key="1">
    <citation type="submission" date="2020-09" db="EMBL/GenBank/DDBJ databases">
        <title>Taishania pollutisoli gen. nov., sp. nov., Isolated from Tetrabromobisphenol A-Contaminated Soil.</title>
        <authorList>
            <person name="Chen Q."/>
        </authorList>
    </citation>
    <scope>NUCLEOTIDE SEQUENCE</scope>
    <source>
        <strain evidence="1">CZZ-1</strain>
    </source>
</reference>
<protein>
    <submittedName>
        <fullName evidence="1">Uncharacterized protein</fullName>
    </submittedName>
</protein>
<dbReference type="Proteomes" id="UP000652681">
    <property type="component" value="Unassembled WGS sequence"/>
</dbReference>
<evidence type="ECO:0000313" key="1">
    <source>
        <dbReference type="EMBL" id="MBC9813099.1"/>
    </source>
</evidence>
<dbReference type="AlphaFoldDB" id="A0A8J6P6X7"/>
<dbReference type="RefSeq" id="WP_216714370.1">
    <property type="nucleotide sequence ID" value="NZ_JACVEL010000007.1"/>
</dbReference>
<organism evidence="1 2">
    <name type="scientific">Taishania pollutisoli</name>
    <dbReference type="NCBI Taxonomy" id="2766479"/>
    <lineage>
        <taxon>Bacteria</taxon>
        <taxon>Pseudomonadati</taxon>
        <taxon>Bacteroidota</taxon>
        <taxon>Flavobacteriia</taxon>
        <taxon>Flavobacteriales</taxon>
        <taxon>Crocinitomicaceae</taxon>
        <taxon>Taishania</taxon>
    </lineage>
</organism>
<sequence length="48" mass="5626">MKDKKYLTEFTNKYGVIYGWYIYAPSWKEAQHEADKRGIGETVIGLLN</sequence>